<sequence>MRSFFILLFITLSFSSFGQNQPYRLTLNEDFIPTFTESEVVYVRFLEKASINDSTFNIKDYRKDGTLYQIGQVQLKSLQNEKAEFFLLHGDNPMMRALIFKKQEKNGPFTSFYPNGKKEKSGHYVEDEKVGLHTEWYANGMVKAQYIHDVERKRELGYTPVENFQDSLGNTLVKNGQGVFIQYENGILLDSGKIVNRLREGEWKGTFKNQQSMYREVYEKGVLKEGYSTDSLGNTFEYKKILSSPLTQDQETALKFYKPIYRKVQYPTDARVAGIGGKAWLKFTLHENGKVSNLKIYRSQLESFDQAALKAFQKGIKKSKIDLPLFKGQPFEHTYIVPFKFEMMN</sequence>
<comment type="caution">
    <text evidence="7">The sequence shown here is derived from an EMBL/GenBank/DDBJ whole genome shotgun (WGS) entry which is preliminary data.</text>
</comment>
<dbReference type="Proteomes" id="UP001500298">
    <property type="component" value="Unassembled WGS sequence"/>
</dbReference>
<dbReference type="EMBL" id="BAABJX010000020">
    <property type="protein sequence ID" value="GAA4828783.1"/>
    <property type="molecule type" value="Genomic_DNA"/>
</dbReference>
<keyword evidence="3" id="KW-1133">Transmembrane helix</keyword>
<name>A0ABP9D4I5_9BACT</name>
<gene>
    <name evidence="7" type="ORF">GCM10023331_12380</name>
</gene>
<evidence type="ECO:0000259" key="6">
    <source>
        <dbReference type="PROSITE" id="PS52015"/>
    </source>
</evidence>
<dbReference type="SUPFAM" id="SSF74653">
    <property type="entry name" value="TolA/TonB C-terminal domain"/>
    <property type="match status" value="1"/>
</dbReference>
<keyword evidence="5" id="KW-0732">Signal</keyword>
<dbReference type="SUPFAM" id="SSF82185">
    <property type="entry name" value="Histone H3 K4-specific methyltransferase SET7/9 N-terminal domain"/>
    <property type="match status" value="1"/>
</dbReference>
<reference evidence="8" key="1">
    <citation type="journal article" date="2019" name="Int. J. Syst. Evol. Microbiol.">
        <title>The Global Catalogue of Microorganisms (GCM) 10K type strain sequencing project: providing services to taxonomists for standard genome sequencing and annotation.</title>
        <authorList>
            <consortium name="The Broad Institute Genomics Platform"/>
            <consortium name="The Broad Institute Genome Sequencing Center for Infectious Disease"/>
            <person name="Wu L."/>
            <person name="Ma J."/>
        </authorList>
    </citation>
    <scope>NUCLEOTIDE SEQUENCE [LARGE SCALE GENOMIC DNA]</scope>
    <source>
        <strain evidence="8">JCM 18326</strain>
    </source>
</reference>
<keyword evidence="2" id="KW-0812">Transmembrane</keyword>
<dbReference type="InterPro" id="IPR006260">
    <property type="entry name" value="TonB/TolA_C"/>
</dbReference>
<feature type="chain" id="PRO_5046968728" description="TonB C-terminal domain-containing protein" evidence="5">
    <location>
        <begin position="19"/>
        <end position="345"/>
    </location>
</feature>
<evidence type="ECO:0000256" key="1">
    <source>
        <dbReference type="ARBA" id="ARBA00004167"/>
    </source>
</evidence>
<evidence type="ECO:0000256" key="3">
    <source>
        <dbReference type="ARBA" id="ARBA00022989"/>
    </source>
</evidence>
<evidence type="ECO:0000313" key="8">
    <source>
        <dbReference type="Proteomes" id="UP001500298"/>
    </source>
</evidence>
<keyword evidence="4" id="KW-0472">Membrane</keyword>
<accession>A0ABP9D4I5</accession>
<feature type="signal peptide" evidence="5">
    <location>
        <begin position="1"/>
        <end position="18"/>
    </location>
</feature>
<dbReference type="RefSeq" id="WP_345370134.1">
    <property type="nucleotide sequence ID" value="NZ_BAABJX010000020.1"/>
</dbReference>
<dbReference type="Pfam" id="PF03544">
    <property type="entry name" value="TonB_C"/>
    <property type="match status" value="1"/>
</dbReference>
<keyword evidence="8" id="KW-1185">Reference proteome</keyword>
<feature type="domain" description="TonB C-terminal" evidence="6">
    <location>
        <begin position="251"/>
        <end position="345"/>
    </location>
</feature>
<dbReference type="NCBIfam" id="TIGR01352">
    <property type="entry name" value="tonB_Cterm"/>
    <property type="match status" value="1"/>
</dbReference>
<protein>
    <recommendedName>
        <fullName evidence="6">TonB C-terminal domain-containing protein</fullName>
    </recommendedName>
</protein>
<organism evidence="7 8">
    <name type="scientific">Algivirga pacifica</name>
    <dbReference type="NCBI Taxonomy" id="1162670"/>
    <lineage>
        <taxon>Bacteria</taxon>
        <taxon>Pseudomonadati</taxon>
        <taxon>Bacteroidota</taxon>
        <taxon>Cytophagia</taxon>
        <taxon>Cytophagales</taxon>
        <taxon>Flammeovirgaceae</taxon>
        <taxon>Algivirga</taxon>
    </lineage>
</organism>
<evidence type="ECO:0000256" key="4">
    <source>
        <dbReference type="ARBA" id="ARBA00023136"/>
    </source>
</evidence>
<dbReference type="InterPro" id="IPR037682">
    <property type="entry name" value="TonB_C"/>
</dbReference>
<dbReference type="Gene3D" id="3.30.2420.10">
    <property type="entry name" value="TonB"/>
    <property type="match status" value="1"/>
</dbReference>
<comment type="subcellular location">
    <subcellularLocation>
        <location evidence="1">Membrane</location>
        <topology evidence="1">Single-pass membrane protein</topology>
    </subcellularLocation>
</comment>
<evidence type="ECO:0000256" key="5">
    <source>
        <dbReference type="SAM" id="SignalP"/>
    </source>
</evidence>
<evidence type="ECO:0000256" key="2">
    <source>
        <dbReference type="ARBA" id="ARBA00022692"/>
    </source>
</evidence>
<dbReference type="Gene3D" id="2.20.110.10">
    <property type="entry name" value="Histone H3 K4-specific methyltransferase SET7/9 N-terminal domain"/>
    <property type="match status" value="2"/>
</dbReference>
<dbReference type="PROSITE" id="PS52015">
    <property type="entry name" value="TONB_CTD"/>
    <property type="match status" value="1"/>
</dbReference>
<evidence type="ECO:0000313" key="7">
    <source>
        <dbReference type="EMBL" id="GAA4828783.1"/>
    </source>
</evidence>
<proteinExistence type="predicted"/>